<dbReference type="InterPro" id="IPR009100">
    <property type="entry name" value="AcylCoA_DH/oxidase_NM_dom_sf"/>
</dbReference>
<keyword evidence="4" id="KW-0597">Phosphoprotein</keyword>
<dbReference type="Gene3D" id="1.10.540.10">
    <property type="entry name" value="Acyl-CoA dehydrogenase/oxidase, N-terminal domain"/>
    <property type="match status" value="1"/>
</dbReference>
<dbReference type="GO" id="GO:0003995">
    <property type="term" value="F:acyl-CoA dehydrogenase activity"/>
    <property type="evidence" value="ECO:0007669"/>
    <property type="project" value="InterPro"/>
</dbReference>
<evidence type="ECO:0000256" key="2">
    <source>
        <dbReference type="ARBA" id="ARBA00004637"/>
    </source>
</evidence>
<comment type="similarity">
    <text evidence="3 17">Belongs to the acyl-CoA dehydrogenase family.</text>
</comment>
<keyword evidence="6" id="KW-0999">Mitochondrion inner membrane</keyword>
<dbReference type="PANTHER" id="PTHR43884:SF9">
    <property type="entry name" value="COMPLEX I ASSEMBLY FACTOR ACAD9, MITOCHONDRIAL"/>
    <property type="match status" value="1"/>
</dbReference>
<dbReference type="SUPFAM" id="SSF47203">
    <property type="entry name" value="Acyl-CoA dehydrogenase C-terminal domain-like"/>
    <property type="match status" value="1"/>
</dbReference>
<dbReference type="InterPro" id="IPR009075">
    <property type="entry name" value="AcylCo_DH/oxidase_C"/>
</dbReference>
<evidence type="ECO:0000256" key="6">
    <source>
        <dbReference type="ARBA" id="ARBA00022792"/>
    </source>
</evidence>
<gene>
    <name evidence="23" type="ORF">Pcinc_035704</name>
</gene>
<evidence type="ECO:0000259" key="19">
    <source>
        <dbReference type="Pfam" id="PF00441"/>
    </source>
</evidence>
<dbReference type="InterPro" id="IPR049448">
    <property type="entry name" value="ACAD9/ACADV-like_C"/>
</dbReference>
<dbReference type="InterPro" id="IPR013786">
    <property type="entry name" value="AcylCoA_DH/ox_N"/>
</dbReference>
<name>A0AAE1BW07_PETCI</name>
<dbReference type="InterPro" id="IPR036250">
    <property type="entry name" value="AcylCo_DH-like_C"/>
</dbReference>
<evidence type="ECO:0000256" key="11">
    <source>
        <dbReference type="ARBA" id="ARBA00023128"/>
    </source>
</evidence>
<feature type="domain" description="Acyl-CoA dehydrogenase/oxidase C-terminal" evidence="19">
    <location>
        <begin position="309"/>
        <end position="456"/>
    </location>
</feature>
<keyword evidence="11" id="KW-0496">Mitochondrion</keyword>
<dbReference type="Gene3D" id="1.20.140.10">
    <property type="entry name" value="Butyryl-CoA Dehydrogenase, subunit A, domain 3"/>
    <property type="match status" value="2"/>
</dbReference>
<keyword evidence="5 17" id="KW-0285">Flavoprotein</keyword>
<dbReference type="GO" id="GO:0005743">
    <property type="term" value="C:mitochondrial inner membrane"/>
    <property type="evidence" value="ECO:0007669"/>
    <property type="project" value="UniProtKB-SubCell"/>
</dbReference>
<comment type="subcellular location">
    <subcellularLocation>
        <location evidence="2">Mitochondrion inner membrane</location>
        <topology evidence="2">Peripheral membrane protein</topology>
    </subcellularLocation>
</comment>
<feature type="domain" description="Acyl-CoA oxidase/dehydrogenase middle" evidence="20">
    <location>
        <begin position="196"/>
        <end position="297"/>
    </location>
</feature>
<dbReference type="Gene3D" id="2.40.110.10">
    <property type="entry name" value="Butyryl-CoA Dehydrogenase, subunit A, domain 2"/>
    <property type="match status" value="1"/>
</dbReference>
<dbReference type="Pfam" id="PF00441">
    <property type="entry name" value="Acyl-CoA_dh_1"/>
    <property type="match status" value="1"/>
</dbReference>
<keyword evidence="9" id="KW-0007">Acetylation</keyword>
<keyword evidence="7 17" id="KW-0274">FAD</keyword>
<feature type="compositionally biased region" description="Low complexity" evidence="18">
    <location>
        <begin position="42"/>
        <end position="51"/>
    </location>
</feature>
<evidence type="ECO:0000256" key="16">
    <source>
        <dbReference type="ARBA" id="ARBA00049224"/>
    </source>
</evidence>
<accession>A0AAE1BW07</accession>
<evidence type="ECO:0000256" key="3">
    <source>
        <dbReference type="ARBA" id="ARBA00009347"/>
    </source>
</evidence>
<dbReference type="GO" id="GO:0050660">
    <property type="term" value="F:flavin adenine dinucleotide binding"/>
    <property type="evidence" value="ECO:0007669"/>
    <property type="project" value="InterPro"/>
</dbReference>
<comment type="catalytic activity">
    <reaction evidence="15">
        <text>eicosanoyl-CoA + oxidized [electron-transfer flavoprotein] + H(+) = (2E)-eicosenoyl-CoA + reduced [electron-transfer flavoprotein]</text>
        <dbReference type="Rhea" id="RHEA:47236"/>
        <dbReference type="Rhea" id="RHEA-COMP:10685"/>
        <dbReference type="Rhea" id="RHEA-COMP:10686"/>
        <dbReference type="ChEBI" id="CHEBI:15378"/>
        <dbReference type="ChEBI" id="CHEBI:57380"/>
        <dbReference type="ChEBI" id="CHEBI:57692"/>
        <dbReference type="ChEBI" id="CHEBI:58307"/>
        <dbReference type="ChEBI" id="CHEBI:74691"/>
    </reaction>
    <physiologicalReaction direction="left-to-right" evidence="15">
        <dbReference type="Rhea" id="RHEA:47237"/>
    </physiologicalReaction>
</comment>
<keyword evidence="8" id="KW-0809">Transit peptide</keyword>
<dbReference type="Pfam" id="PF02771">
    <property type="entry name" value="Acyl-CoA_dh_N"/>
    <property type="match status" value="1"/>
</dbReference>
<comment type="catalytic activity">
    <reaction evidence="14">
        <text>tetradecanoyl-CoA + oxidized [electron-transfer flavoprotein] + H(+) = (2E)-tetradecenoyl-CoA + reduced [electron-transfer flavoprotein]</text>
        <dbReference type="Rhea" id="RHEA:47316"/>
        <dbReference type="Rhea" id="RHEA-COMP:10685"/>
        <dbReference type="Rhea" id="RHEA-COMP:10686"/>
        <dbReference type="ChEBI" id="CHEBI:15378"/>
        <dbReference type="ChEBI" id="CHEBI:57385"/>
        <dbReference type="ChEBI" id="CHEBI:57692"/>
        <dbReference type="ChEBI" id="CHEBI:58307"/>
        <dbReference type="ChEBI" id="CHEBI:61405"/>
    </reaction>
    <physiologicalReaction direction="left-to-right" evidence="14">
        <dbReference type="Rhea" id="RHEA:47317"/>
    </physiologicalReaction>
</comment>
<evidence type="ECO:0000256" key="5">
    <source>
        <dbReference type="ARBA" id="ARBA00022630"/>
    </source>
</evidence>
<evidence type="ECO:0000256" key="9">
    <source>
        <dbReference type="ARBA" id="ARBA00022990"/>
    </source>
</evidence>
<feature type="domain" description="ACAD9/ACADV-like C-terminal" evidence="22">
    <location>
        <begin position="511"/>
        <end position="632"/>
    </location>
</feature>
<sequence length="643" mass="70750">MVRGNKLNNNNIIRIRTALLNTSTHTNSEPAIKVQEEEHSGTQPQATTTTPKPKREPFVKNLFLGKFDKNVLAYPEVLDQERHELLHEMVVPIERFIDEQVDGAKIDHEAKIPEETLEGLKSLGLYGQQIPEEYGGLGLGATEYARIAEITSLDGSIAVTLAAHQAIGLKGIIIAGTEAQKAKYLPRLATGEWTAAFCLTEPSSGSDAASIQTRATLSEDGKTWTINGNKIWISNGGYADLMTVFAKTKEVQRDGTIKDKVTAFIVERNFGGVNSGPPEDKLGIRGSNTCEVFFDNVPVPAENVIGEVGGGFKVAMNILNSGRFSMGSSGAGILKRVMKWAIEHATTRHQFSRPLSDFALIKEKFARMSVNIYAMESMAYLTAGILDGTQDPDCSVEAAMVKVFSSEGAWKWSSECLQVLGGLGYTKSYPFERYLRDARILLIFEGTNEILRLFIGLSGLQHAGLELRNLVKKLRNPLMNPGFILGKGIERFRQSKDNPKLDLDLSGHLHPSLMGGAEILEYCVKRFQYAVETVLARYGLEVAHPANQLEVARLADCAIDLYAMTAVLSRASRSHCIGIHKSDHELKMALFFCEEASRRVRIAVKDIEDGPFNSGDNVITEIADEVLNNGGYVAGHPLTRTYW</sequence>
<feature type="region of interest" description="Disordered" evidence="18">
    <location>
        <begin position="33"/>
        <end position="55"/>
    </location>
</feature>
<evidence type="ECO:0000313" key="24">
    <source>
        <dbReference type="Proteomes" id="UP001286313"/>
    </source>
</evidence>
<protein>
    <recommendedName>
        <fullName evidence="25">Acyl-CoA dehydrogenase</fullName>
    </recommendedName>
</protein>
<dbReference type="FunFam" id="1.10.540.10:FF:000001">
    <property type="entry name" value="Very long-chain-specific acyl-CoA dehydrogenase, mitochondrial"/>
    <property type="match status" value="1"/>
</dbReference>
<evidence type="ECO:0000256" key="4">
    <source>
        <dbReference type="ARBA" id="ARBA00022553"/>
    </source>
</evidence>
<comment type="catalytic activity">
    <reaction evidence="13">
        <text>oxidized [electron-transfer flavoprotein] + hexadecanoyl-CoA + H(+) = (2E)-hexadecenoyl-CoA + reduced [electron-transfer flavoprotein]</text>
        <dbReference type="Rhea" id="RHEA:43448"/>
        <dbReference type="Rhea" id="RHEA-COMP:10685"/>
        <dbReference type="Rhea" id="RHEA-COMP:10686"/>
        <dbReference type="ChEBI" id="CHEBI:15378"/>
        <dbReference type="ChEBI" id="CHEBI:57379"/>
        <dbReference type="ChEBI" id="CHEBI:57692"/>
        <dbReference type="ChEBI" id="CHEBI:58307"/>
        <dbReference type="ChEBI" id="CHEBI:61526"/>
    </reaction>
    <physiologicalReaction direction="left-to-right" evidence="13">
        <dbReference type="Rhea" id="RHEA:43449"/>
    </physiologicalReaction>
</comment>
<dbReference type="PROSITE" id="PS00072">
    <property type="entry name" value="ACYL_COA_DH_1"/>
    <property type="match status" value="1"/>
</dbReference>
<feature type="domain" description="Acyl-CoA dehydrogenase/oxidase N-terminal" evidence="21">
    <location>
        <begin position="93"/>
        <end position="192"/>
    </location>
</feature>
<evidence type="ECO:0000256" key="7">
    <source>
        <dbReference type="ARBA" id="ARBA00022827"/>
    </source>
</evidence>
<keyword evidence="24" id="KW-1185">Reference proteome</keyword>
<reference evidence="23" key="1">
    <citation type="submission" date="2023-10" db="EMBL/GenBank/DDBJ databases">
        <title>Genome assemblies of two species of porcelain crab, Petrolisthes cinctipes and Petrolisthes manimaculis (Anomura: Porcellanidae).</title>
        <authorList>
            <person name="Angst P."/>
        </authorList>
    </citation>
    <scope>NUCLEOTIDE SEQUENCE</scope>
    <source>
        <strain evidence="23">PB745_01</strain>
        <tissue evidence="23">Gill</tissue>
    </source>
</reference>
<evidence type="ECO:0000256" key="14">
    <source>
        <dbReference type="ARBA" id="ARBA00049038"/>
    </source>
</evidence>
<dbReference type="PANTHER" id="PTHR43884">
    <property type="entry name" value="ACYL-COA DEHYDROGENASE"/>
    <property type="match status" value="1"/>
</dbReference>
<comment type="catalytic activity">
    <reaction evidence="16">
        <text>octadecanoyl-CoA + oxidized [electron-transfer flavoprotein] + H(+) = (2E)-octadecenoyl-CoA + reduced [electron-transfer flavoprotein]</text>
        <dbReference type="Rhea" id="RHEA:47240"/>
        <dbReference type="Rhea" id="RHEA-COMP:10685"/>
        <dbReference type="Rhea" id="RHEA-COMP:10686"/>
        <dbReference type="ChEBI" id="CHEBI:15378"/>
        <dbReference type="ChEBI" id="CHEBI:57394"/>
        <dbReference type="ChEBI" id="CHEBI:57692"/>
        <dbReference type="ChEBI" id="CHEBI:58307"/>
        <dbReference type="ChEBI" id="CHEBI:71412"/>
    </reaction>
    <physiologicalReaction direction="left-to-right" evidence="16">
        <dbReference type="Rhea" id="RHEA:47241"/>
    </physiologicalReaction>
</comment>
<evidence type="ECO:0000259" key="20">
    <source>
        <dbReference type="Pfam" id="PF02770"/>
    </source>
</evidence>
<keyword evidence="10 17" id="KW-0560">Oxidoreductase</keyword>
<evidence type="ECO:0000256" key="1">
    <source>
        <dbReference type="ARBA" id="ARBA00001974"/>
    </source>
</evidence>
<evidence type="ECO:0000256" key="8">
    <source>
        <dbReference type="ARBA" id="ARBA00022946"/>
    </source>
</evidence>
<dbReference type="GO" id="GO:0006631">
    <property type="term" value="P:fatty acid metabolic process"/>
    <property type="evidence" value="ECO:0007669"/>
    <property type="project" value="UniProtKB-ARBA"/>
</dbReference>
<evidence type="ECO:0000256" key="12">
    <source>
        <dbReference type="ARBA" id="ARBA00023136"/>
    </source>
</evidence>
<dbReference type="Pfam" id="PF21343">
    <property type="entry name" value="ACAD9-ACADV_C"/>
    <property type="match status" value="1"/>
</dbReference>
<evidence type="ECO:0000259" key="22">
    <source>
        <dbReference type="Pfam" id="PF21343"/>
    </source>
</evidence>
<dbReference type="InterPro" id="IPR046373">
    <property type="entry name" value="Acyl-CoA_Oxase/DH_mid-dom_sf"/>
</dbReference>
<dbReference type="AlphaFoldDB" id="A0AAE1BW07"/>
<dbReference type="FunFam" id="1.20.140.10:FF:000008">
    <property type="entry name" value="acyl-CoA dehydrogenase family member 9, mitochondrial"/>
    <property type="match status" value="1"/>
</dbReference>
<dbReference type="EMBL" id="JAWQEG010005417">
    <property type="protein sequence ID" value="KAK3858082.1"/>
    <property type="molecule type" value="Genomic_DNA"/>
</dbReference>
<comment type="caution">
    <text evidence="23">The sequence shown here is derived from an EMBL/GenBank/DDBJ whole genome shotgun (WGS) entry which is preliminary data.</text>
</comment>
<evidence type="ECO:0000256" key="15">
    <source>
        <dbReference type="ARBA" id="ARBA00049140"/>
    </source>
</evidence>
<organism evidence="23 24">
    <name type="scientific">Petrolisthes cinctipes</name>
    <name type="common">Flat porcelain crab</name>
    <dbReference type="NCBI Taxonomy" id="88211"/>
    <lineage>
        <taxon>Eukaryota</taxon>
        <taxon>Metazoa</taxon>
        <taxon>Ecdysozoa</taxon>
        <taxon>Arthropoda</taxon>
        <taxon>Crustacea</taxon>
        <taxon>Multicrustacea</taxon>
        <taxon>Malacostraca</taxon>
        <taxon>Eumalacostraca</taxon>
        <taxon>Eucarida</taxon>
        <taxon>Decapoda</taxon>
        <taxon>Pleocyemata</taxon>
        <taxon>Anomura</taxon>
        <taxon>Galatheoidea</taxon>
        <taxon>Porcellanidae</taxon>
        <taxon>Petrolisthes</taxon>
    </lineage>
</organism>
<dbReference type="Proteomes" id="UP001286313">
    <property type="component" value="Unassembled WGS sequence"/>
</dbReference>
<comment type="cofactor">
    <cofactor evidence="1 17">
        <name>FAD</name>
        <dbReference type="ChEBI" id="CHEBI:57692"/>
    </cofactor>
</comment>
<proteinExistence type="inferred from homology"/>
<dbReference type="Pfam" id="PF02770">
    <property type="entry name" value="Acyl-CoA_dh_M"/>
    <property type="match status" value="1"/>
</dbReference>
<evidence type="ECO:0008006" key="25">
    <source>
        <dbReference type="Google" id="ProtNLM"/>
    </source>
</evidence>
<evidence type="ECO:0000256" key="13">
    <source>
        <dbReference type="ARBA" id="ARBA00047916"/>
    </source>
</evidence>
<dbReference type="SUPFAM" id="SSF56645">
    <property type="entry name" value="Acyl-CoA dehydrogenase NM domain-like"/>
    <property type="match status" value="1"/>
</dbReference>
<evidence type="ECO:0000313" key="23">
    <source>
        <dbReference type="EMBL" id="KAK3858082.1"/>
    </source>
</evidence>
<keyword evidence="12" id="KW-0472">Membrane</keyword>
<dbReference type="InterPro" id="IPR006091">
    <property type="entry name" value="Acyl-CoA_Oxase/DH_mid-dom"/>
</dbReference>
<evidence type="ECO:0000256" key="17">
    <source>
        <dbReference type="RuleBase" id="RU362125"/>
    </source>
</evidence>
<evidence type="ECO:0000256" key="18">
    <source>
        <dbReference type="SAM" id="MobiDB-lite"/>
    </source>
</evidence>
<dbReference type="InterPro" id="IPR006089">
    <property type="entry name" value="Acyl-CoA_DH_CS"/>
</dbReference>
<evidence type="ECO:0000256" key="10">
    <source>
        <dbReference type="ARBA" id="ARBA00023002"/>
    </source>
</evidence>
<evidence type="ECO:0000259" key="21">
    <source>
        <dbReference type="Pfam" id="PF02771"/>
    </source>
</evidence>
<dbReference type="FunFam" id="2.40.110.10:FF:000006">
    <property type="entry name" value="very long-chain specific acyl-CoA dehydrogenase, mitochondrial"/>
    <property type="match status" value="1"/>
</dbReference>
<dbReference type="InterPro" id="IPR037069">
    <property type="entry name" value="AcylCoA_DH/ox_N_sf"/>
</dbReference>